<evidence type="ECO:0000313" key="1">
    <source>
        <dbReference type="EMBL" id="GAK43943.1"/>
    </source>
</evidence>
<dbReference type="RefSeq" id="WP_280113597.1">
    <property type="nucleotide sequence ID" value="NZ_BBIO01000002.1"/>
</dbReference>
<dbReference type="PROSITE" id="PS51257">
    <property type="entry name" value="PROKAR_LIPOPROTEIN"/>
    <property type="match status" value="1"/>
</dbReference>
<dbReference type="STRING" id="1333998.M2A_0442"/>
<accession>A0A081B7C5</accession>
<proteinExistence type="predicted"/>
<name>A0A081B7C5_9HYPH</name>
<dbReference type="AlphaFoldDB" id="A0A081B7C5"/>
<sequence>MAKFLLGFVLGFLACVWAYEIDLDDAVEALWEETWDAIED</sequence>
<protein>
    <submittedName>
        <fullName evidence="1">Conserved protein</fullName>
    </submittedName>
</protein>
<dbReference type="Proteomes" id="UP000028702">
    <property type="component" value="Unassembled WGS sequence"/>
</dbReference>
<dbReference type="EMBL" id="BBIO01000002">
    <property type="protein sequence ID" value="GAK43943.1"/>
    <property type="molecule type" value="Genomic_DNA"/>
</dbReference>
<comment type="caution">
    <text evidence="1">The sequence shown here is derived from an EMBL/GenBank/DDBJ whole genome shotgun (WGS) entry which is preliminary data.</text>
</comment>
<evidence type="ECO:0000313" key="2">
    <source>
        <dbReference type="Proteomes" id="UP000028702"/>
    </source>
</evidence>
<reference evidence="1 2" key="1">
    <citation type="submission" date="2014-07" db="EMBL/GenBank/DDBJ databases">
        <title>Tepidicaulis marinum gen. nov., sp. nov., a novel marine bacterium denitrifying nitrate to nitrous oxide strictly under microaerobic conditions.</title>
        <authorList>
            <person name="Takeuchi M."/>
            <person name="Yamagishi T."/>
            <person name="Kamagata Y."/>
            <person name="Oshima K."/>
            <person name="Hattori M."/>
            <person name="Katayama T."/>
            <person name="Hanada S."/>
            <person name="Tamaki H."/>
            <person name="Marumo K."/>
            <person name="Maeda H."/>
            <person name="Nedachi M."/>
            <person name="Iwasaki W."/>
            <person name="Suwa Y."/>
            <person name="Sakata S."/>
        </authorList>
    </citation>
    <scope>NUCLEOTIDE SEQUENCE [LARGE SCALE GENOMIC DNA]</scope>
    <source>
        <strain evidence="1 2">MA2</strain>
    </source>
</reference>
<organism evidence="1 2">
    <name type="scientific">Tepidicaulis marinus</name>
    <dbReference type="NCBI Taxonomy" id="1333998"/>
    <lineage>
        <taxon>Bacteria</taxon>
        <taxon>Pseudomonadati</taxon>
        <taxon>Pseudomonadota</taxon>
        <taxon>Alphaproteobacteria</taxon>
        <taxon>Hyphomicrobiales</taxon>
        <taxon>Parvibaculaceae</taxon>
        <taxon>Tepidicaulis</taxon>
    </lineage>
</organism>
<keyword evidence="2" id="KW-1185">Reference proteome</keyword>
<gene>
    <name evidence="1" type="ORF">M2A_0442</name>
</gene>